<sequence>MIKLLSTRTAAYGLILIQSLVLVFHFLVLFGVVPFEIVWGGRLKSAEEMRVFESVSIILNTLMIAVVAIYAGLLPLNVNRKMLRFAFWVMFVLFALNTAGNLLAVNEYERMIFTPLTFLLAVFSLRLALSKPVPAPNASFQN</sequence>
<protein>
    <recommendedName>
        <fullName evidence="4">DUF4345 domain-containing protein</fullName>
    </recommendedName>
</protein>
<evidence type="ECO:0000313" key="2">
    <source>
        <dbReference type="EMBL" id="KAA9332867.1"/>
    </source>
</evidence>
<name>A0A5N1ISC5_9BACT</name>
<evidence type="ECO:0008006" key="4">
    <source>
        <dbReference type="Google" id="ProtNLM"/>
    </source>
</evidence>
<evidence type="ECO:0000256" key="1">
    <source>
        <dbReference type="SAM" id="Phobius"/>
    </source>
</evidence>
<keyword evidence="3" id="KW-1185">Reference proteome</keyword>
<feature type="transmembrane region" description="Helical" evidence="1">
    <location>
        <begin position="55"/>
        <end position="73"/>
    </location>
</feature>
<dbReference type="RefSeq" id="WP_150904279.1">
    <property type="nucleotide sequence ID" value="NZ_VTWT01000006.1"/>
</dbReference>
<proteinExistence type="predicted"/>
<keyword evidence="1" id="KW-0472">Membrane</keyword>
<comment type="caution">
    <text evidence="2">The sequence shown here is derived from an EMBL/GenBank/DDBJ whole genome shotgun (WGS) entry which is preliminary data.</text>
</comment>
<reference evidence="2 3" key="1">
    <citation type="submission" date="2019-09" db="EMBL/GenBank/DDBJ databases">
        <title>Genome sequence of Adhaeribacter sp. M2.</title>
        <authorList>
            <person name="Srinivasan S."/>
        </authorList>
    </citation>
    <scope>NUCLEOTIDE SEQUENCE [LARGE SCALE GENOMIC DNA]</scope>
    <source>
        <strain evidence="2 3">M2</strain>
    </source>
</reference>
<dbReference type="Proteomes" id="UP000326570">
    <property type="component" value="Unassembled WGS sequence"/>
</dbReference>
<feature type="transmembrane region" description="Helical" evidence="1">
    <location>
        <begin position="85"/>
        <end position="105"/>
    </location>
</feature>
<keyword evidence="1" id="KW-0812">Transmembrane</keyword>
<keyword evidence="1" id="KW-1133">Transmembrane helix</keyword>
<feature type="transmembrane region" description="Helical" evidence="1">
    <location>
        <begin position="111"/>
        <end position="129"/>
    </location>
</feature>
<evidence type="ECO:0000313" key="3">
    <source>
        <dbReference type="Proteomes" id="UP000326570"/>
    </source>
</evidence>
<gene>
    <name evidence="2" type="ORF">F0P94_12800</name>
</gene>
<organism evidence="2 3">
    <name type="scientific">Adhaeribacter soli</name>
    <dbReference type="NCBI Taxonomy" id="2607655"/>
    <lineage>
        <taxon>Bacteria</taxon>
        <taxon>Pseudomonadati</taxon>
        <taxon>Bacteroidota</taxon>
        <taxon>Cytophagia</taxon>
        <taxon>Cytophagales</taxon>
        <taxon>Hymenobacteraceae</taxon>
        <taxon>Adhaeribacter</taxon>
    </lineage>
</organism>
<dbReference type="AlphaFoldDB" id="A0A5N1ISC5"/>
<accession>A0A5N1ISC5</accession>
<dbReference type="EMBL" id="VTWT01000006">
    <property type="protein sequence ID" value="KAA9332867.1"/>
    <property type="molecule type" value="Genomic_DNA"/>
</dbReference>
<feature type="transmembrane region" description="Helical" evidence="1">
    <location>
        <begin position="12"/>
        <end position="35"/>
    </location>
</feature>